<gene>
    <name evidence="2" type="ORF">CRE_21937</name>
</gene>
<dbReference type="EMBL" id="DS268479">
    <property type="protein sequence ID" value="EFP09710.1"/>
    <property type="molecule type" value="Genomic_DNA"/>
</dbReference>
<dbReference type="InterPro" id="IPR012885">
    <property type="entry name" value="F-box_Sdz-33"/>
</dbReference>
<dbReference type="Proteomes" id="UP000008281">
    <property type="component" value="Unassembled WGS sequence"/>
</dbReference>
<name>E3MUG2_CAERE</name>
<reference evidence="2" key="1">
    <citation type="submission" date="2007-07" db="EMBL/GenBank/DDBJ databases">
        <title>PCAP assembly of the Caenorhabditis remanei genome.</title>
        <authorList>
            <consortium name="The Caenorhabditis remanei Sequencing Consortium"/>
            <person name="Wilson R.K."/>
        </authorList>
    </citation>
    <scope>NUCLEOTIDE SEQUENCE [LARGE SCALE GENOMIC DNA]</scope>
    <source>
        <strain evidence="2">PB4641</strain>
    </source>
</reference>
<proteinExistence type="predicted"/>
<sequence>MLFIDNDFRMTIAQCSKKCYNLVKSLNLKADMIEVSVEESYVIHVNSGSFETVVILQNIALDTMLVGSVLACDVNQDDLDVTWEKPNNRVIDWIRFVLDLINEKVPYTFEIGDGEYEPEWIHGSLNGFKLRQLLFSDDCDDERARSIIECFTTVPMIYIKRNPYLNGQPIEVEQTSKFLMRNYEFIALGYEFPMDIDLLLITNGIYIEILNHNFSLKNLRVILKSWMNGALPNLQYLCFEMNQRVNQDELMHGIHHQVISQEIVREKIFNYQTDSFTVRARGGFNIRKFNQQQFATVDLNNKRASCYFQLFVWD</sequence>
<organism evidence="3">
    <name type="scientific">Caenorhabditis remanei</name>
    <name type="common">Caenorhabditis vulgaris</name>
    <dbReference type="NCBI Taxonomy" id="31234"/>
    <lineage>
        <taxon>Eukaryota</taxon>
        <taxon>Metazoa</taxon>
        <taxon>Ecdysozoa</taxon>
        <taxon>Nematoda</taxon>
        <taxon>Chromadorea</taxon>
        <taxon>Rhabditida</taxon>
        <taxon>Rhabditina</taxon>
        <taxon>Rhabditomorpha</taxon>
        <taxon>Rhabditoidea</taxon>
        <taxon>Rhabditidae</taxon>
        <taxon>Peloderinae</taxon>
        <taxon>Caenorhabditis</taxon>
    </lineage>
</organism>
<evidence type="ECO:0000313" key="3">
    <source>
        <dbReference type="Proteomes" id="UP000008281"/>
    </source>
</evidence>
<dbReference type="Pfam" id="PF07735">
    <property type="entry name" value="FBA_2"/>
    <property type="match status" value="1"/>
</dbReference>
<protein>
    <recommendedName>
        <fullName evidence="1">Sdz-33 F-box domain-containing protein</fullName>
    </recommendedName>
</protein>
<evidence type="ECO:0000259" key="1">
    <source>
        <dbReference type="Pfam" id="PF07735"/>
    </source>
</evidence>
<accession>E3MUG2</accession>
<dbReference type="InParanoid" id="E3MUG2"/>
<evidence type="ECO:0000313" key="2">
    <source>
        <dbReference type="EMBL" id="EFP09710.1"/>
    </source>
</evidence>
<dbReference type="PANTHER" id="PTHR22899">
    <property type="entry name" value="CYCLIN-RELATED F-BOX FAMILY"/>
    <property type="match status" value="1"/>
</dbReference>
<dbReference type="HOGENOM" id="CLU_028840_1_3_1"/>
<feature type="domain" description="Sdz-33 F-box" evidence="1">
    <location>
        <begin position="176"/>
        <end position="239"/>
    </location>
</feature>
<dbReference type="AlphaFoldDB" id="E3MUG2"/>
<dbReference type="PANTHER" id="PTHR22899:SF0">
    <property type="entry name" value="F-BOX ASSOCIATED DOMAIN-CONTAINING PROTEIN-RELATED"/>
    <property type="match status" value="1"/>
</dbReference>
<keyword evidence="3" id="KW-1185">Reference proteome</keyword>
<dbReference type="InterPro" id="IPR053222">
    <property type="entry name" value="Zygotic_Embryogenesis-Asso"/>
</dbReference>